<evidence type="ECO:0000313" key="1">
    <source>
        <dbReference type="EMBL" id="OAQ84803.1"/>
    </source>
</evidence>
<accession>A0A179H5K2</accession>
<gene>
    <name evidence="1" type="ORF">VFPBJ_03571</name>
</gene>
<reference evidence="1 2" key="1">
    <citation type="submission" date="2016-01" db="EMBL/GenBank/DDBJ databases">
        <title>Biosynthesis of antibiotic leucinostatins and their inhibition on Phytophthora in bio-control Purpureocillium lilacinum.</title>
        <authorList>
            <person name="Wang G."/>
            <person name="Liu Z."/>
            <person name="Lin R."/>
            <person name="Li E."/>
            <person name="Mao Z."/>
            <person name="Ling J."/>
            <person name="Yin W."/>
            <person name="Xie B."/>
        </authorList>
    </citation>
    <scope>NUCLEOTIDE SEQUENCE [LARGE SCALE GENOMIC DNA]</scope>
    <source>
        <strain evidence="1">PLBJ-1</strain>
    </source>
</reference>
<comment type="caution">
    <text evidence="1">The sequence shown here is derived from an EMBL/GenBank/DDBJ whole genome shotgun (WGS) entry which is preliminary data.</text>
</comment>
<proteinExistence type="predicted"/>
<protein>
    <submittedName>
        <fullName evidence="1">Uncharacterized protein</fullName>
    </submittedName>
</protein>
<dbReference type="AlphaFoldDB" id="A0A179H5K2"/>
<evidence type="ECO:0000313" key="2">
    <source>
        <dbReference type="Proteomes" id="UP000078240"/>
    </source>
</evidence>
<organism evidence="1 2">
    <name type="scientific">Purpureocillium lilacinum</name>
    <name type="common">Paecilomyces lilacinus</name>
    <dbReference type="NCBI Taxonomy" id="33203"/>
    <lineage>
        <taxon>Eukaryota</taxon>
        <taxon>Fungi</taxon>
        <taxon>Dikarya</taxon>
        <taxon>Ascomycota</taxon>
        <taxon>Pezizomycotina</taxon>
        <taxon>Sordariomycetes</taxon>
        <taxon>Hypocreomycetidae</taxon>
        <taxon>Hypocreales</taxon>
        <taxon>Ophiocordycipitaceae</taxon>
        <taxon>Purpureocillium</taxon>
    </lineage>
</organism>
<sequence>MPFPCADSLCDCPRVGKISNLWLISQPSVGISGPALFYLYHGHVSFWLALMRALPKYLHSAAANFLGRLELRNHEGTEHNLDP</sequence>
<name>A0A179H5K2_PURLI</name>
<dbReference type="Proteomes" id="UP000078240">
    <property type="component" value="Unassembled WGS sequence"/>
</dbReference>
<dbReference type="EMBL" id="LSBH01000002">
    <property type="protein sequence ID" value="OAQ84803.1"/>
    <property type="molecule type" value="Genomic_DNA"/>
</dbReference>